<gene>
    <name evidence="13" type="ORF">JCM31447_322400</name>
</gene>
<dbReference type="EC" id="4.2.1.24" evidence="3 11"/>
<reference evidence="13 14" key="1">
    <citation type="submission" date="2018-12" db="EMBL/GenBank/DDBJ databases">
        <title>Rubrispira sanarue gen. nov., sp., nov., a member of the order Silvanigrellales, isolated from a brackish lake in Hamamatsu Japan.</title>
        <authorList>
            <person name="Maejima Y."/>
            <person name="Iino T."/>
            <person name="Muraguchi Y."/>
            <person name="Fukuda K."/>
            <person name="Nojiri H."/>
            <person name="Ohkuma M."/>
            <person name="Moriuchi R."/>
            <person name="Dohra H."/>
            <person name="Kimbara K."/>
            <person name="Shintani M."/>
        </authorList>
    </citation>
    <scope>NUCLEOTIDE SEQUENCE [LARGE SCALE GENOMIC DNA]</scope>
    <source>
        <strain evidence="13 14">RF1110005</strain>
    </source>
</reference>
<evidence type="ECO:0000313" key="14">
    <source>
        <dbReference type="Proteomes" id="UP000291236"/>
    </source>
</evidence>
<dbReference type="PANTHER" id="PTHR11458:SF0">
    <property type="entry name" value="DELTA-AMINOLEVULINIC ACID DEHYDRATASE"/>
    <property type="match status" value="1"/>
</dbReference>
<dbReference type="InterPro" id="IPR013785">
    <property type="entry name" value="Aldolase_TIM"/>
</dbReference>
<dbReference type="GO" id="GO:0008270">
    <property type="term" value="F:zinc ion binding"/>
    <property type="evidence" value="ECO:0007669"/>
    <property type="project" value="TreeGrafter"/>
</dbReference>
<dbReference type="InterPro" id="IPR001731">
    <property type="entry name" value="ALAD"/>
</dbReference>
<dbReference type="Gene3D" id="3.20.20.70">
    <property type="entry name" value="Aldolase class I"/>
    <property type="match status" value="1"/>
</dbReference>
<dbReference type="Proteomes" id="UP000291236">
    <property type="component" value="Chromosome"/>
</dbReference>
<keyword evidence="10" id="KW-0460">Magnesium</keyword>
<dbReference type="InterPro" id="IPR030656">
    <property type="entry name" value="ALAD_AS"/>
</dbReference>
<dbReference type="GO" id="GO:0004655">
    <property type="term" value="F:porphobilinogen synthase activity"/>
    <property type="evidence" value="ECO:0007669"/>
    <property type="project" value="UniProtKB-EC"/>
</dbReference>
<comment type="catalytic activity">
    <reaction evidence="8 11">
        <text>2 5-aminolevulinate = porphobilinogen + 2 H2O + H(+)</text>
        <dbReference type="Rhea" id="RHEA:24064"/>
        <dbReference type="ChEBI" id="CHEBI:15377"/>
        <dbReference type="ChEBI" id="CHEBI:15378"/>
        <dbReference type="ChEBI" id="CHEBI:58126"/>
        <dbReference type="ChEBI" id="CHEBI:356416"/>
        <dbReference type="EC" id="4.2.1.24"/>
    </reaction>
</comment>
<organism evidence="13 14">
    <name type="scientific">Fluviispira sanaruensis</name>
    <dbReference type="NCBI Taxonomy" id="2493639"/>
    <lineage>
        <taxon>Bacteria</taxon>
        <taxon>Pseudomonadati</taxon>
        <taxon>Bdellovibrionota</taxon>
        <taxon>Oligoflexia</taxon>
        <taxon>Silvanigrellales</taxon>
        <taxon>Silvanigrellaceae</taxon>
        <taxon>Fluviispira</taxon>
    </lineage>
</organism>
<feature type="binding site" evidence="10">
    <location>
        <position position="247"/>
    </location>
    <ligand>
        <name>Mg(2+)</name>
        <dbReference type="ChEBI" id="CHEBI:18420"/>
    </ligand>
</feature>
<dbReference type="PIRSF" id="PIRSF001415">
    <property type="entry name" value="Porphbilin_synth"/>
    <property type="match status" value="1"/>
</dbReference>
<keyword evidence="14" id="KW-1185">Reference proteome</keyword>
<dbReference type="UniPathway" id="UPA00251">
    <property type="reaction ID" value="UER00318"/>
</dbReference>
<keyword evidence="10" id="KW-0479">Metal-binding</keyword>
<keyword evidence="6 11" id="KW-0456">Lyase</keyword>
<dbReference type="EMBL" id="AP019368">
    <property type="protein sequence ID" value="BBH52947.1"/>
    <property type="molecule type" value="Genomic_DNA"/>
</dbReference>
<dbReference type="FunFam" id="3.20.20.70:FF:000019">
    <property type="entry name" value="Delta-aminolevulinic acid dehydratase"/>
    <property type="match status" value="1"/>
</dbReference>
<comment type="subunit">
    <text evidence="11">Homooctamer.</text>
</comment>
<keyword evidence="5" id="KW-0350">Heme biosynthesis</keyword>
<evidence type="ECO:0000256" key="3">
    <source>
        <dbReference type="ARBA" id="ARBA00012053"/>
    </source>
</evidence>
<evidence type="ECO:0000256" key="1">
    <source>
        <dbReference type="ARBA" id="ARBA00004694"/>
    </source>
</evidence>
<evidence type="ECO:0000256" key="4">
    <source>
        <dbReference type="ARBA" id="ARBA00020771"/>
    </source>
</evidence>
<evidence type="ECO:0000256" key="9">
    <source>
        <dbReference type="PIRSR" id="PIRSR001415-1"/>
    </source>
</evidence>
<keyword evidence="7 11" id="KW-0627">Porphyrin biosynthesis</keyword>
<evidence type="ECO:0000313" key="13">
    <source>
        <dbReference type="EMBL" id="BBH52947.1"/>
    </source>
</evidence>
<dbReference type="RefSeq" id="WP_130607861.1">
    <property type="nucleotide sequence ID" value="NZ_AP019368.1"/>
</dbReference>
<dbReference type="GO" id="GO:0006782">
    <property type="term" value="P:protoporphyrinogen IX biosynthetic process"/>
    <property type="evidence" value="ECO:0007669"/>
    <property type="project" value="UniProtKB-UniPathway"/>
</dbReference>
<evidence type="ECO:0000256" key="5">
    <source>
        <dbReference type="ARBA" id="ARBA00023133"/>
    </source>
</evidence>
<evidence type="ECO:0000256" key="11">
    <source>
        <dbReference type="RuleBase" id="RU000515"/>
    </source>
</evidence>
<dbReference type="PROSITE" id="PS00169">
    <property type="entry name" value="D_ALA_DEHYDRATASE"/>
    <property type="match status" value="1"/>
</dbReference>
<feature type="active site" description="Schiff-base intermediate with substrate" evidence="9">
    <location>
        <position position="262"/>
    </location>
</feature>
<protein>
    <recommendedName>
        <fullName evidence="4 11">Delta-aminolevulinic acid dehydratase</fullName>
        <ecNumber evidence="3 11">4.2.1.24</ecNumber>
    </recommendedName>
</protein>
<dbReference type="OrthoDB" id="5289126at2"/>
<dbReference type="PRINTS" id="PR00144">
    <property type="entry name" value="DALDHYDRTASE"/>
</dbReference>
<sequence length="337" mass="37710">MNRFQVFPDLPIGNNHIRPRRLRINENIRSLVQENKLQKTDLILPLFISEKGTKRFDIESLPGVYRTPYDDLINEIDGIKKLGIHAIMLFPVIDISRKDLLGTEAYNPDGLIQNSIRKIKETFPDMIIFVDVALDPYTTHGHDGIINEKGYVLNDETVEVLCKQSLSYAACGVDFVCPSDMMDGRIAAIRTTLDTEGYTGTGILAYSAKYASAFYGPFREAISSGARSLDKKTYQLNPANSREAVREAILDIQEGADMVMVKPGLPYLDIVTRIKSESEVPVVIYQVSGEYAMLKCAAQNNLIDEKAAVLESLLSMKRAGADLIVTYYAKWICENIL</sequence>
<comment type="similarity">
    <text evidence="2 12">Belongs to the ALAD family.</text>
</comment>
<evidence type="ECO:0000256" key="12">
    <source>
        <dbReference type="RuleBase" id="RU004161"/>
    </source>
</evidence>
<dbReference type="AlphaFoldDB" id="A0A4V0P2E5"/>
<dbReference type="SMART" id="SM01004">
    <property type="entry name" value="ALAD"/>
    <property type="match status" value="1"/>
</dbReference>
<evidence type="ECO:0000256" key="6">
    <source>
        <dbReference type="ARBA" id="ARBA00023239"/>
    </source>
</evidence>
<evidence type="ECO:0000256" key="2">
    <source>
        <dbReference type="ARBA" id="ARBA00008055"/>
    </source>
</evidence>
<dbReference type="NCBIfam" id="NF006762">
    <property type="entry name" value="PRK09283.1"/>
    <property type="match status" value="1"/>
</dbReference>
<dbReference type="GO" id="GO:0005829">
    <property type="term" value="C:cytosol"/>
    <property type="evidence" value="ECO:0007669"/>
    <property type="project" value="TreeGrafter"/>
</dbReference>
<evidence type="ECO:0000256" key="10">
    <source>
        <dbReference type="PIRSR" id="PIRSR001415-5"/>
    </source>
</evidence>
<feature type="active site" description="Schiff-base intermediate with substrate" evidence="9">
    <location>
        <position position="209"/>
    </location>
</feature>
<name>A0A4V0P2E5_FLUSA</name>
<accession>A0A4V0P2E5</accession>
<dbReference type="PANTHER" id="PTHR11458">
    <property type="entry name" value="DELTA-AMINOLEVULINIC ACID DEHYDRATASE"/>
    <property type="match status" value="1"/>
</dbReference>
<evidence type="ECO:0000256" key="8">
    <source>
        <dbReference type="ARBA" id="ARBA00047651"/>
    </source>
</evidence>
<dbReference type="KEGG" id="sbf:JCM31447_322400"/>
<evidence type="ECO:0000256" key="7">
    <source>
        <dbReference type="ARBA" id="ARBA00023244"/>
    </source>
</evidence>
<proteinExistence type="inferred from homology"/>
<dbReference type="SUPFAM" id="SSF51569">
    <property type="entry name" value="Aldolase"/>
    <property type="match status" value="1"/>
</dbReference>
<comment type="pathway">
    <text evidence="1">Porphyrin-containing compound metabolism; protoporphyrin-IX biosynthesis; coproporphyrinogen-III from 5-aminolevulinate: step 1/4.</text>
</comment>
<dbReference type="Pfam" id="PF00490">
    <property type="entry name" value="ALAD"/>
    <property type="match status" value="1"/>
</dbReference>
<dbReference type="CDD" id="cd04823">
    <property type="entry name" value="ALAD_PBGS_aspartate_rich"/>
    <property type="match status" value="1"/>
</dbReference>